<dbReference type="SMART" id="SM00034">
    <property type="entry name" value="CLECT"/>
    <property type="match status" value="1"/>
</dbReference>
<dbReference type="InterPro" id="IPR001304">
    <property type="entry name" value="C-type_lectin-like"/>
</dbReference>
<dbReference type="OrthoDB" id="418245at2759"/>
<protein>
    <submittedName>
        <fullName evidence="4">Low affinity immunoglobulin epsilon Fc receptor</fullName>
    </submittedName>
</protein>
<evidence type="ECO:0000256" key="1">
    <source>
        <dbReference type="ARBA" id="ARBA00023157"/>
    </source>
</evidence>
<name>A0A9Q1CJ81_HOLLE</name>
<dbReference type="AlphaFoldDB" id="A0A9Q1CJ81"/>
<dbReference type="Pfam" id="PF00059">
    <property type="entry name" value="Lectin_C"/>
    <property type="match status" value="1"/>
</dbReference>
<evidence type="ECO:0000259" key="3">
    <source>
        <dbReference type="PROSITE" id="PS50041"/>
    </source>
</evidence>
<dbReference type="PROSITE" id="PS50041">
    <property type="entry name" value="C_TYPE_LECTIN_2"/>
    <property type="match status" value="1"/>
</dbReference>
<dbReference type="Proteomes" id="UP001152320">
    <property type="component" value="Chromosome 3"/>
</dbReference>
<accession>A0A9Q1CJ81</accession>
<feature type="signal peptide" evidence="2">
    <location>
        <begin position="1"/>
        <end position="19"/>
    </location>
</feature>
<dbReference type="PROSITE" id="PS00615">
    <property type="entry name" value="C_TYPE_LECTIN_1"/>
    <property type="match status" value="1"/>
</dbReference>
<dbReference type="InterPro" id="IPR016187">
    <property type="entry name" value="CTDL_fold"/>
</dbReference>
<dbReference type="InterPro" id="IPR050111">
    <property type="entry name" value="C-type_lectin/snaclec_domain"/>
</dbReference>
<keyword evidence="2" id="KW-0732">Signal</keyword>
<reference evidence="4" key="1">
    <citation type="submission" date="2021-10" db="EMBL/GenBank/DDBJ databases">
        <title>Tropical sea cucumber genome reveals ecological adaptation and Cuvierian tubules defense mechanism.</title>
        <authorList>
            <person name="Chen T."/>
        </authorList>
    </citation>
    <scope>NUCLEOTIDE SEQUENCE</scope>
    <source>
        <strain evidence="4">Nanhai2018</strain>
        <tissue evidence="4">Muscle</tissue>
    </source>
</reference>
<dbReference type="PANTHER" id="PTHR22803">
    <property type="entry name" value="MANNOSE, PHOSPHOLIPASE, LECTIN RECEPTOR RELATED"/>
    <property type="match status" value="1"/>
</dbReference>
<evidence type="ECO:0000313" key="5">
    <source>
        <dbReference type="Proteomes" id="UP001152320"/>
    </source>
</evidence>
<dbReference type="InterPro" id="IPR016186">
    <property type="entry name" value="C-type_lectin-like/link_sf"/>
</dbReference>
<feature type="chain" id="PRO_5040282012" evidence="2">
    <location>
        <begin position="20"/>
        <end position="185"/>
    </location>
</feature>
<proteinExistence type="predicted"/>
<evidence type="ECO:0000313" key="4">
    <source>
        <dbReference type="EMBL" id="KAJ8045579.1"/>
    </source>
</evidence>
<feature type="domain" description="C-type lectin" evidence="3">
    <location>
        <begin position="30"/>
        <end position="150"/>
    </location>
</feature>
<dbReference type="EMBL" id="JAIZAY010000003">
    <property type="protein sequence ID" value="KAJ8045579.1"/>
    <property type="molecule type" value="Genomic_DNA"/>
</dbReference>
<comment type="caution">
    <text evidence="4">The sequence shown here is derived from an EMBL/GenBank/DDBJ whole genome shotgun (WGS) entry which is preliminary data.</text>
</comment>
<sequence>MYLCIVLLYLTLVTNITSADCFCPRPWTHFRDHCYIYVPTRANFKTAESNCAKLPIGIGDGHLVSILDDLERRFLETSFIPATYRIVWIGLSDIVQEGEFVWTDGSFYNFTYYNDGEPNNDNDSEDCVYRDLTGGWNDHPCEKEKPFICKAKLWDWANCSIKRDRRLNEMWGKERGDSGARNNPA</sequence>
<gene>
    <name evidence="4" type="ORF">HOLleu_08614</name>
</gene>
<evidence type="ECO:0000256" key="2">
    <source>
        <dbReference type="SAM" id="SignalP"/>
    </source>
</evidence>
<dbReference type="SUPFAM" id="SSF56436">
    <property type="entry name" value="C-type lectin-like"/>
    <property type="match status" value="1"/>
</dbReference>
<organism evidence="4 5">
    <name type="scientific">Holothuria leucospilota</name>
    <name type="common">Black long sea cucumber</name>
    <name type="synonym">Mertensiothuria leucospilota</name>
    <dbReference type="NCBI Taxonomy" id="206669"/>
    <lineage>
        <taxon>Eukaryota</taxon>
        <taxon>Metazoa</taxon>
        <taxon>Echinodermata</taxon>
        <taxon>Eleutherozoa</taxon>
        <taxon>Echinozoa</taxon>
        <taxon>Holothuroidea</taxon>
        <taxon>Aspidochirotacea</taxon>
        <taxon>Aspidochirotida</taxon>
        <taxon>Holothuriidae</taxon>
        <taxon>Holothuria</taxon>
    </lineage>
</organism>
<keyword evidence="1" id="KW-1015">Disulfide bond</keyword>
<keyword evidence="4" id="KW-0675">Receptor</keyword>
<keyword evidence="5" id="KW-1185">Reference proteome</keyword>
<dbReference type="Gene3D" id="3.10.100.10">
    <property type="entry name" value="Mannose-Binding Protein A, subunit A"/>
    <property type="match status" value="1"/>
</dbReference>
<dbReference type="InterPro" id="IPR018378">
    <property type="entry name" value="C-type_lectin_CS"/>
</dbReference>